<name>A0A915DEI7_9BILA</name>
<keyword evidence="2" id="KW-1185">Reference proteome</keyword>
<dbReference type="Proteomes" id="UP000887574">
    <property type="component" value="Unplaced"/>
</dbReference>
<feature type="chain" id="PRO_5037090629" evidence="1">
    <location>
        <begin position="21"/>
        <end position="132"/>
    </location>
</feature>
<sequence>MNSFFVTLLAILAFTIASDSLDKDVANSINALGECVKDHCPNSRRKYPIDPASSDITPLQVFELSACFRAYCNEQRLGLCRIGCDLACGVGCSAVCQLPAAREIVQTAKMSAPRKAVAGSATKFATEVALPK</sequence>
<evidence type="ECO:0000256" key="1">
    <source>
        <dbReference type="SAM" id="SignalP"/>
    </source>
</evidence>
<accession>A0A915DEI7</accession>
<organism evidence="2 3">
    <name type="scientific">Ditylenchus dipsaci</name>
    <dbReference type="NCBI Taxonomy" id="166011"/>
    <lineage>
        <taxon>Eukaryota</taxon>
        <taxon>Metazoa</taxon>
        <taxon>Ecdysozoa</taxon>
        <taxon>Nematoda</taxon>
        <taxon>Chromadorea</taxon>
        <taxon>Rhabditida</taxon>
        <taxon>Tylenchina</taxon>
        <taxon>Tylenchomorpha</taxon>
        <taxon>Sphaerularioidea</taxon>
        <taxon>Anguinidae</taxon>
        <taxon>Anguininae</taxon>
        <taxon>Ditylenchus</taxon>
    </lineage>
</organism>
<reference evidence="3" key="1">
    <citation type="submission" date="2022-11" db="UniProtKB">
        <authorList>
            <consortium name="WormBaseParasite"/>
        </authorList>
    </citation>
    <scope>IDENTIFICATION</scope>
</reference>
<proteinExistence type="predicted"/>
<feature type="signal peptide" evidence="1">
    <location>
        <begin position="1"/>
        <end position="20"/>
    </location>
</feature>
<evidence type="ECO:0000313" key="2">
    <source>
        <dbReference type="Proteomes" id="UP000887574"/>
    </source>
</evidence>
<protein>
    <submittedName>
        <fullName evidence="3">Uncharacterized protein</fullName>
    </submittedName>
</protein>
<dbReference type="WBParaSite" id="jg18398">
    <property type="protein sequence ID" value="jg18398"/>
    <property type="gene ID" value="jg18398"/>
</dbReference>
<evidence type="ECO:0000313" key="3">
    <source>
        <dbReference type="WBParaSite" id="jg18398"/>
    </source>
</evidence>
<keyword evidence="1" id="KW-0732">Signal</keyword>
<dbReference type="AlphaFoldDB" id="A0A915DEI7"/>